<gene>
    <name evidence="2" type="ORF">J0M35_05625</name>
</gene>
<dbReference type="EMBL" id="JAFLCK010000005">
    <property type="protein sequence ID" value="MBN8659821.1"/>
    <property type="molecule type" value="Genomic_DNA"/>
</dbReference>
<comment type="caution">
    <text evidence="2">The sequence shown here is derived from an EMBL/GenBank/DDBJ whole genome shotgun (WGS) entry which is preliminary data.</text>
</comment>
<dbReference type="InterPro" id="IPR019587">
    <property type="entry name" value="Polyketide_cyclase/dehydratase"/>
</dbReference>
<evidence type="ECO:0000313" key="3">
    <source>
        <dbReference type="Proteomes" id="UP000664277"/>
    </source>
</evidence>
<dbReference type="InterPro" id="IPR023393">
    <property type="entry name" value="START-like_dom_sf"/>
</dbReference>
<sequence>MLKVARSKKAALLLMVSLAVSLQVGLPAQSQRVHNVTKGITPEVSTATPEERKKLDKGEVVVGLKDVGSTKFVMGKIVIDQSPDKVWPIMVNPFEFRGRISPRVKNVEVMTDQSHLSVLRMTMDTNPLPLLPQLSYTVESRYEQDEQGGRIEFRRIAGTLKDFRGYWEMSPTCGGTKTELTYSMYLDPGFFVPQWIVREGVKSELPRTLLALRRRIKDVYEEKARPEAHNILAANISAHHTVH</sequence>
<organism evidence="2 3">
    <name type="scientific">Candidatus Obscuribacter phosphatis</name>
    <dbReference type="NCBI Taxonomy" id="1906157"/>
    <lineage>
        <taxon>Bacteria</taxon>
        <taxon>Bacillati</taxon>
        <taxon>Candidatus Melainabacteria</taxon>
        <taxon>Candidatus Obscuribacterales</taxon>
        <taxon>Candidatus Obscuribacteraceae</taxon>
        <taxon>Candidatus Obscuribacter</taxon>
    </lineage>
</organism>
<dbReference type="Gene3D" id="3.30.530.20">
    <property type="match status" value="1"/>
</dbReference>
<accession>A0A8J7P7T1</accession>
<evidence type="ECO:0000256" key="1">
    <source>
        <dbReference type="SAM" id="SignalP"/>
    </source>
</evidence>
<protein>
    <submittedName>
        <fullName evidence="2">SRPBCC family protein</fullName>
    </submittedName>
</protein>
<reference evidence="2" key="1">
    <citation type="submission" date="2021-02" db="EMBL/GenBank/DDBJ databases">
        <title>Genome-Resolved Metagenomics of a Microbial Community Performing Photosynthetic Biological Nutrient Removal.</title>
        <authorList>
            <person name="Mcdaniel E.A."/>
        </authorList>
    </citation>
    <scope>NUCLEOTIDE SEQUENCE</scope>
    <source>
        <strain evidence="2">UWPOB_OBS1</strain>
    </source>
</reference>
<keyword evidence="1" id="KW-0732">Signal</keyword>
<name>A0A8J7P7T1_9BACT</name>
<dbReference type="SUPFAM" id="SSF55961">
    <property type="entry name" value="Bet v1-like"/>
    <property type="match status" value="1"/>
</dbReference>
<dbReference type="Pfam" id="PF10604">
    <property type="entry name" value="Polyketide_cyc2"/>
    <property type="match status" value="1"/>
</dbReference>
<proteinExistence type="predicted"/>
<evidence type="ECO:0000313" key="2">
    <source>
        <dbReference type="EMBL" id="MBN8659821.1"/>
    </source>
</evidence>
<feature type="chain" id="PRO_5035261854" evidence="1">
    <location>
        <begin position="23"/>
        <end position="243"/>
    </location>
</feature>
<dbReference type="Proteomes" id="UP000664277">
    <property type="component" value="Unassembled WGS sequence"/>
</dbReference>
<dbReference type="AlphaFoldDB" id="A0A8J7P7T1"/>
<feature type="signal peptide" evidence="1">
    <location>
        <begin position="1"/>
        <end position="22"/>
    </location>
</feature>